<dbReference type="Proteomes" id="UP001501588">
    <property type="component" value="Unassembled WGS sequence"/>
</dbReference>
<proteinExistence type="predicted"/>
<dbReference type="InterPro" id="IPR014862">
    <property type="entry name" value="TrwC"/>
</dbReference>
<evidence type="ECO:0000313" key="3">
    <source>
        <dbReference type="EMBL" id="GAA0592644.1"/>
    </source>
</evidence>
<protein>
    <recommendedName>
        <fullName evidence="2">TrwC relaxase domain-containing protein</fullName>
    </recommendedName>
</protein>
<keyword evidence="4" id="KW-1185">Reference proteome</keyword>
<sequence length="1436" mass="154570">MMTYRTGVMGGQAAAAAMASHLLQRTLSNEQLSLAAYYLGGTGLQTAQAVALGMGSVPTVRADLRPELAAALGLEAGALVKPEELANVLGGRTAQGEEIEAHQRAIRSYAAAEGGEARQRISYMDFCFSVPKAVSVAWMAAETDAERNSILQACVTANLKFLAYIEKEIAKAGFGKGHKSGEERGHLATITVPHFTSRPTLAITRPDPATGVVDTELVEVLRDGLMRGDPQIHFHNIVLNLMWTESGRLVSVNRDRLAGRIHEFGAVGQSFLAAELEAIGVATALDGRTKLLTLPCIPEHVCEEFSKRTKGAEASAREMAREHGLDWDKLDADRKVAMLKGRAQAGRQGKGDDLADAEAWKVQMERLRWRHRSAISYGPANPLWTRDARMEHGFGVTRREFSGEIGKRAVVMGSDARLCAARGMIAAGGMTDAGDIPDITRAMVKRGVEQDGKETKLLCRDAGEGRVKITTELHRDQEEEVVRLAAAAARDTSRALTPERIQAAVESTGLAYDSEHGERQRALIDEVGRGGALGVFIGVAGVGKTSRILPPLVAAAKAQGREVWGTAQAWRQARALHEAGIDHFRCRAFQPFLEGVQAGRTKLTADSVVVLDELSQIGTRQLLHLLRLRERIGFQLYMTGDDRQCQSIEAGPVIELLRRAMGDKAIPEILSTVRQRTERGQEIAGLFRKGTEEDTACAVNALREDRSAELVPGGYGACVERVAALYLERVEVNKDDLSYTVTVTAPTNADALNIGREIRARLQDRGSVSQEELGVLASDGAGNLSAFPVAAGDKVRLYRQTRGVFAVNGKPKSAHVGDNGTVLRVLEVLKDPRSGGLRLETEAGKAAFVSWDALRDRGTGRMLLGLGYCLTIDSAQGVTSDEHISAMPAGSAAVQAFKAYVQASRHRVEHFLIGSRGAEMLEVSSRRPQGVAGEITEEACWANVARNLSKAPLKELASDMLAAVAVETERSAKTLQRVLRLQEAREAAGQAISTLRRSIEEGKAAELLGQLGARLETAMKARAPIMAKLAAICPPPVPVSVAPAFNDLLPVQRQPASAPVPSVVRMVAPNPSLPAKRLKITEQEATEQLRVELDRFGIDVARIKGGIRLDGQRHYVHMKKDKGHEKRGAYRAHFAGVVPAGAMWDHSTGATRTWKAGGEYAPLSPEEAARIAAKQATKAAEREREDERRREVGARDARRLWAASKPAGLFHPYVVAKGIDAAGLRVAPAGMALGPRGIQPVPEGALVVPLRLRPGGPVVNAQTIGADGSKRPVFGAVKIGAHCVLGEIEDGKPVAFAEGLAAAKSFHKATGIATVMCLDSGNLLPVAKAYRELHPDAEFMVAADNDAHLPLREGHRKQANEGLTKAVAVADEVGATVLLPPEIEERTAADKGTDWNDWRVARGLEAVREAVEELLEARELPRRPPGRERPGQGLEL</sequence>
<dbReference type="Gene3D" id="3.40.50.300">
    <property type="entry name" value="P-loop containing nucleotide triphosphate hydrolases"/>
    <property type="match status" value="2"/>
</dbReference>
<evidence type="ECO:0000313" key="4">
    <source>
        <dbReference type="Proteomes" id="UP001501588"/>
    </source>
</evidence>
<dbReference type="NCBIfam" id="NF041492">
    <property type="entry name" value="MobF"/>
    <property type="match status" value="1"/>
</dbReference>
<dbReference type="Pfam" id="PF13604">
    <property type="entry name" value="AAA_30"/>
    <property type="match status" value="1"/>
</dbReference>
<dbReference type="RefSeq" id="WP_343896550.1">
    <property type="nucleotide sequence ID" value="NZ_BAAAFZ010000053.1"/>
</dbReference>
<feature type="region of interest" description="Disordered" evidence="1">
    <location>
        <begin position="1171"/>
        <end position="1194"/>
    </location>
</feature>
<organism evidence="3 4">
    <name type="scientific">Craurococcus roseus</name>
    <dbReference type="NCBI Taxonomy" id="77585"/>
    <lineage>
        <taxon>Bacteria</taxon>
        <taxon>Pseudomonadati</taxon>
        <taxon>Pseudomonadota</taxon>
        <taxon>Alphaproteobacteria</taxon>
        <taxon>Acetobacterales</taxon>
        <taxon>Acetobacteraceae</taxon>
        <taxon>Craurococcus</taxon>
    </lineage>
</organism>
<dbReference type="SUPFAM" id="SSF52540">
    <property type="entry name" value="P-loop containing nucleoside triphosphate hydrolases"/>
    <property type="match status" value="2"/>
</dbReference>
<dbReference type="EMBL" id="BAAAFZ010000053">
    <property type="protein sequence ID" value="GAA0592644.1"/>
    <property type="molecule type" value="Genomic_DNA"/>
</dbReference>
<name>A0ABN1FKC6_9PROT</name>
<feature type="domain" description="TrwC relaxase" evidence="2">
    <location>
        <begin position="67"/>
        <end position="354"/>
    </location>
</feature>
<comment type="caution">
    <text evidence="3">The sequence shown here is derived from an EMBL/GenBank/DDBJ whole genome shotgun (WGS) entry which is preliminary data.</text>
</comment>
<accession>A0ABN1FKC6</accession>
<dbReference type="InterPro" id="IPR027417">
    <property type="entry name" value="P-loop_NTPase"/>
</dbReference>
<feature type="compositionally biased region" description="Basic and acidic residues" evidence="1">
    <location>
        <begin position="1179"/>
        <end position="1194"/>
    </location>
</feature>
<gene>
    <name evidence="3" type="ORF">GCM10009416_33810</name>
</gene>
<dbReference type="Gene3D" id="2.30.30.940">
    <property type="match status" value="1"/>
</dbReference>
<reference evidence="3 4" key="1">
    <citation type="journal article" date="2019" name="Int. J. Syst. Evol. Microbiol.">
        <title>The Global Catalogue of Microorganisms (GCM) 10K type strain sequencing project: providing services to taxonomists for standard genome sequencing and annotation.</title>
        <authorList>
            <consortium name="The Broad Institute Genomics Platform"/>
            <consortium name="The Broad Institute Genome Sequencing Center for Infectious Disease"/>
            <person name="Wu L."/>
            <person name="Ma J."/>
        </authorList>
    </citation>
    <scope>NUCLEOTIDE SEQUENCE [LARGE SCALE GENOMIC DNA]</scope>
    <source>
        <strain evidence="3 4">JCM 9933</strain>
    </source>
</reference>
<dbReference type="Pfam" id="PF08751">
    <property type="entry name" value="TrwC"/>
    <property type="match status" value="1"/>
</dbReference>
<dbReference type="SUPFAM" id="SSF55464">
    <property type="entry name" value="Origin of replication-binding domain, RBD-like"/>
    <property type="match status" value="1"/>
</dbReference>
<evidence type="ECO:0000259" key="2">
    <source>
        <dbReference type="Pfam" id="PF08751"/>
    </source>
</evidence>
<evidence type="ECO:0000256" key="1">
    <source>
        <dbReference type="SAM" id="MobiDB-lite"/>
    </source>
</evidence>